<feature type="transmembrane region" description="Helical" evidence="1">
    <location>
        <begin position="124"/>
        <end position="142"/>
    </location>
</feature>
<proteinExistence type="predicted"/>
<feature type="transmembrane region" description="Helical" evidence="1">
    <location>
        <begin position="58"/>
        <end position="78"/>
    </location>
</feature>
<reference evidence="2 3" key="1">
    <citation type="submission" date="2020-08" db="EMBL/GenBank/DDBJ databases">
        <title>Bridging the membrane lipid divide: bacteria of the FCB group superphylum have the potential to synthesize archaeal ether lipids.</title>
        <authorList>
            <person name="Villanueva L."/>
            <person name="Von Meijenfeldt F.A.B."/>
            <person name="Westbye A.B."/>
            <person name="Yadav S."/>
            <person name="Hopmans E.C."/>
            <person name="Dutilh B.E."/>
            <person name="Sinninghe Damste J.S."/>
        </authorList>
    </citation>
    <scope>NUCLEOTIDE SEQUENCE [LARGE SCALE GENOMIC DNA]</scope>
    <source>
        <strain evidence="2">NIOZ-UU36</strain>
    </source>
</reference>
<protein>
    <submittedName>
        <fullName evidence="2">Uncharacterized protein</fullName>
    </submittedName>
</protein>
<dbReference type="EMBL" id="JACNJN010000048">
    <property type="protein sequence ID" value="MBC8334121.1"/>
    <property type="molecule type" value="Genomic_DNA"/>
</dbReference>
<keyword evidence="1" id="KW-0812">Transmembrane</keyword>
<feature type="transmembrane region" description="Helical" evidence="1">
    <location>
        <begin position="162"/>
        <end position="181"/>
    </location>
</feature>
<keyword evidence="1" id="KW-1133">Transmembrane helix</keyword>
<keyword evidence="1" id="KW-0472">Membrane</keyword>
<gene>
    <name evidence="2" type="ORF">H8E29_02550</name>
</gene>
<organism evidence="2 3">
    <name type="scientific">Candidatus Desulfolinea nitratireducens</name>
    <dbReference type="NCBI Taxonomy" id="2841698"/>
    <lineage>
        <taxon>Bacteria</taxon>
        <taxon>Bacillati</taxon>
        <taxon>Chloroflexota</taxon>
        <taxon>Anaerolineae</taxon>
        <taxon>Anaerolineales</taxon>
        <taxon>Anaerolineales incertae sedis</taxon>
        <taxon>Candidatus Desulfolinea</taxon>
    </lineage>
</organism>
<evidence type="ECO:0000313" key="2">
    <source>
        <dbReference type="EMBL" id="MBC8334121.1"/>
    </source>
</evidence>
<evidence type="ECO:0000313" key="3">
    <source>
        <dbReference type="Proteomes" id="UP000614469"/>
    </source>
</evidence>
<feature type="transmembrane region" description="Helical" evidence="1">
    <location>
        <begin position="187"/>
        <end position="207"/>
    </location>
</feature>
<accession>A0A8J6TDN6</accession>
<feature type="transmembrane region" description="Helical" evidence="1">
    <location>
        <begin position="16"/>
        <end position="38"/>
    </location>
</feature>
<dbReference type="AlphaFoldDB" id="A0A8J6TDN6"/>
<feature type="transmembrane region" description="Helical" evidence="1">
    <location>
        <begin position="90"/>
        <end position="112"/>
    </location>
</feature>
<comment type="caution">
    <text evidence="2">The sequence shown here is derived from an EMBL/GenBank/DDBJ whole genome shotgun (WGS) entry which is preliminary data.</text>
</comment>
<name>A0A8J6TDN6_9CHLR</name>
<dbReference type="Proteomes" id="UP000614469">
    <property type="component" value="Unassembled WGS sequence"/>
</dbReference>
<evidence type="ECO:0000256" key="1">
    <source>
        <dbReference type="SAM" id="Phobius"/>
    </source>
</evidence>
<sequence length="208" mass="23091">MNPSNIITWEDRLTRLSLVLLLLATVYGIVAGAVISMYYDIIPNMRSLVDNLAPVQLILYLLAVIVSFSHLPLAVSDARHKLWTQASIRTLLFIGPLMVFLGTEGLISHYLWWFAVSETDRIHMLHHTVFASAPLTLGYWLVVRWWWRPAALSSAQSISPGVWLVSGTVLVMVMMTISTLAGLVSPIIFGVTAIIGLLALLVIWRVVG</sequence>